<gene>
    <name evidence="1" type="ORF">P344_01580</name>
</gene>
<protein>
    <submittedName>
        <fullName evidence="1">Uncharacterized protein</fullName>
    </submittedName>
</protein>
<accession>W0GKD8</accession>
<dbReference type="PATRIC" id="fig|838561.3.peg.301"/>
<evidence type="ECO:0000313" key="2">
    <source>
        <dbReference type="Proteomes" id="UP000019260"/>
    </source>
</evidence>
<sequence>MKMDAGEINVSQALYGFTKDNNIFFIGENKKVISSIFDIYGAPLTKTIKKVLMIPFTNASTLQYQKIFFLILTTDGFLY</sequence>
<evidence type="ECO:0000313" key="1">
    <source>
        <dbReference type="EMBL" id="AHI57681.1"/>
    </source>
</evidence>
<dbReference type="KEGG" id="smia:P344_01580"/>
<dbReference type="KEGG" id="smir:SMM_0259"/>
<dbReference type="Proteomes" id="UP000019260">
    <property type="component" value="Chromosome"/>
</dbReference>
<proteinExistence type="predicted"/>
<name>W0GKD8_9MOLU</name>
<dbReference type="EMBL" id="CP006720">
    <property type="protein sequence ID" value="AHI57681.1"/>
    <property type="molecule type" value="Genomic_DNA"/>
</dbReference>
<dbReference type="STRING" id="838561.P344_01580"/>
<dbReference type="HOGENOM" id="CLU_2604296_0_0_14"/>
<organism evidence="1 2">
    <name type="scientific">Spiroplasma mirum ATCC 29335</name>
    <dbReference type="NCBI Taxonomy" id="838561"/>
    <lineage>
        <taxon>Bacteria</taxon>
        <taxon>Bacillati</taxon>
        <taxon>Mycoplasmatota</taxon>
        <taxon>Mollicutes</taxon>
        <taxon>Entomoplasmatales</taxon>
        <taxon>Spiroplasmataceae</taxon>
        <taxon>Spiroplasma</taxon>
    </lineage>
</organism>
<dbReference type="AlphaFoldDB" id="W0GKD8"/>
<reference evidence="1 2" key="1">
    <citation type="submission" date="2013-09" db="EMBL/GenBank/DDBJ databases">
        <title>Complete genome sequence of Spiroplasma mirum suckling mouse cataract agent.</title>
        <authorList>
            <person name="Landry C.A."/>
            <person name="Bastian F.O."/>
            <person name="Thune R.L."/>
        </authorList>
    </citation>
    <scope>NUCLEOTIDE SEQUENCE [LARGE SCALE GENOMIC DNA]</scope>
    <source>
        <strain evidence="1 2">SMCA</strain>
    </source>
</reference>
<keyword evidence="2" id="KW-1185">Reference proteome</keyword>